<keyword evidence="7" id="KW-1185">Reference proteome</keyword>
<keyword evidence="4 5" id="KW-0804">Transcription</keyword>
<dbReference type="EMBL" id="CP002154">
    <property type="protein sequence ID" value="ADM40859.1"/>
    <property type="molecule type" value="Genomic_DNA"/>
</dbReference>
<sequence>MTLPQGYPKGRLIKKFMALGPYLRADQCADNRFFFDCLAVCVNVKPDPEKREFWGWWLDLQAEGERFHYRYALGLYDKAGRWQTLEIADQQVSERLLQTLTTFHGNLQRLLDTLSMSLHPADDDSLRLSRAER</sequence>
<accession>A0A0H3DNP0</accession>
<dbReference type="HOGENOM" id="CLU_136773_0_0_6"/>
<evidence type="ECO:0000256" key="2">
    <source>
        <dbReference type="ARBA" id="ARBA00023015"/>
    </source>
</evidence>
<keyword evidence="2 5" id="KW-0805">Transcription regulation</keyword>
<comment type="similarity">
    <text evidence="5">Belongs to the Crl family.</text>
</comment>
<keyword evidence="1 5" id="KW-0963">Cytoplasm</keyword>
<comment type="function">
    <text evidence="5">Binds to the sigma-S subunit of RNA polymerase, activating expression of sigma-S-regulated genes. Stimulates RNA polymerase holoenzyme formation and may bind to several other sigma factors, such as sigma-70 and sigma-32.</text>
</comment>
<dbReference type="AlphaFoldDB" id="A0A0H3DNP0"/>
<evidence type="ECO:0000313" key="6">
    <source>
        <dbReference type="EMBL" id="ADM40859.1"/>
    </source>
</evidence>
<evidence type="ECO:0000313" key="7">
    <source>
        <dbReference type="Proteomes" id="UP000002230"/>
    </source>
</evidence>
<dbReference type="Proteomes" id="UP000002230">
    <property type="component" value="Chromosome"/>
</dbReference>
<dbReference type="GO" id="GO:0005737">
    <property type="term" value="C:cytoplasm"/>
    <property type="evidence" value="ECO:0007669"/>
    <property type="project" value="UniProtKB-SubCell"/>
</dbReference>
<evidence type="ECO:0000256" key="1">
    <source>
        <dbReference type="ARBA" id="ARBA00022490"/>
    </source>
</evidence>
<reference evidence="6 7" key="2">
    <citation type="journal article" date="2011" name="BMC Immunol.">
        <title>Comparison of static immersion and intravenous injection systems for exposure of zebrafish embryos to the natural pathogen Edwardsiella tarda.</title>
        <authorList>
            <person name="van Soest J.J."/>
            <person name="Stockhammer O.W."/>
            <person name="Ordas A."/>
            <person name="Bloemberg G.V."/>
            <person name="Spaink H.P."/>
            <person name="Meijer A.H."/>
        </authorList>
    </citation>
    <scope>NUCLEOTIDE SEQUENCE [LARGE SCALE GENOMIC DNA]</scope>
    <source>
        <strain evidence="6 7">FL6-60</strain>
    </source>
</reference>
<dbReference type="InterPro" id="IPR038208">
    <property type="entry name" value="Tscrpt_reg_Crl_sf"/>
</dbReference>
<evidence type="ECO:0000256" key="3">
    <source>
        <dbReference type="ARBA" id="ARBA00023159"/>
    </source>
</evidence>
<reference evidence="7" key="1">
    <citation type="submission" date="2010-08" db="EMBL/GenBank/DDBJ databases">
        <title>Genome comparisons of Edwardsiella bacteria analysed using deep sequencing technology.</title>
        <authorList>
            <person name="van Soest J.J."/>
            <person name="Henkel C.V."/>
            <person name="Jansen H.J."/>
            <person name="van den Hondel C.A.M.J.J."/>
            <person name="Bloemberg G.V."/>
            <person name="Meijer A.H."/>
            <person name="Spaink H.P."/>
        </authorList>
    </citation>
    <scope>NUCLEOTIDE SEQUENCE [LARGE SCALE GENOMIC DNA]</scope>
    <source>
        <strain evidence="7">FL6-60</strain>
    </source>
</reference>
<evidence type="ECO:0000256" key="5">
    <source>
        <dbReference type="HAMAP-Rule" id="MF_01178"/>
    </source>
</evidence>
<dbReference type="KEGG" id="etd:ETAF_0737"/>
<dbReference type="InterPro" id="IPR009986">
    <property type="entry name" value="Tscrpt_reg_Crl"/>
</dbReference>
<comment type="subcellular location">
    <subcellularLocation>
        <location evidence="5">Cytoplasm</location>
    </subcellularLocation>
</comment>
<name>A0A0H3DNP0_EDWTF</name>
<evidence type="ECO:0000256" key="4">
    <source>
        <dbReference type="ARBA" id="ARBA00023163"/>
    </source>
</evidence>
<dbReference type="NCBIfam" id="NF008217">
    <property type="entry name" value="PRK10984.1"/>
    <property type="match status" value="1"/>
</dbReference>
<dbReference type="HAMAP" id="MF_01178">
    <property type="entry name" value="Crl"/>
    <property type="match status" value="1"/>
</dbReference>
<dbReference type="Gene3D" id="3.30.310.230">
    <property type="entry name" value="Sigma factor-binding protein Crl monomer"/>
    <property type="match status" value="1"/>
</dbReference>
<keyword evidence="3 5" id="KW-0010">Activator</keyword>
<protein>
    <recommendedName>
        <fullName evidence="5">Sigma factor-binding protein Crl</fullName>
    </recommendedName>
</protein>
<dbReference type="PATRIC" id="fig|718251.5.peg.752"/>
<dbReference type="GO" id="GO:0045893">
    <property type="term" value="P:positive regulation of DNA-templated transcription"/>
    <property type="evidence" value="ECO:0007669"/>
    <property type="project" value="UniProtKB-UniRule"/>
</dbReference>
<dbReference type="Pfam" id="PF07417">
    <property type="entry name" value="Crl"/>
    <property type="match status" value="1"/>
</dbReference>
<feature type="region of interest" description="Essential for activity" evidence="5">
    <location>
        <begin position="99"/>
        <end position="122"/>
    </location>
</feature>
<gene>
    <name evidence="5" type="primary">crl</name>
    <name evidence="6" type="ordered locus">ETAF_0737</name>
</gene>
<organism evidence="6 7">
    <name type="scientific">Edwardsiella tarda (strain FL6-60)</name>
    <dbReference type="NCBI Taxonomy" id="718251"/>
    <lineage>
        <taxon>Bacteria</taxon>
        <taxon>Pseudomonadati</taxon>
        <taxon>Pseudomonadota</taxon>
        <taxon>Gammaproteobacteria</taxon>
        <taxon>Enterobacterales</taxon>
        <taxon>Hafniaceae</taxon>
        <taxon>Edwardsiella</taxon>
    </lineage>
</organism>
<proteinExistence type="inferred from homology"/>